<keyword evidence="7" id="KW-0653">Protein transport</keyword>
<organism evidence="8 9">
    <name type="scientific">Sinimarinibacterium thermocellulolyticum</name>
    <dbReference type="NCBI Taxonomy" id="3170016"/>
    <lineage>
        <taxon>Bacteria</taxon>
        <taxon>Pseudomonadati</taxon>
        <taxon>Pseudomonadota</taxon>
        <taxon>Gammaproteobacteria</taxon>
        <taxon>Nevskiales</taxon>
        <taxon>Nevskiaceae</taxon>
        <taxon>Sinimarinibacterium</taxon>
    </lineage>
</organism>
<comment type="caution">
    <text evidence="7">Lacks conserved residue(s) required for the propagation of feature annotation.</text>
</comment>
<feature type="transmembrane region" description="Helical" evidence="7">
    <location>
        <begin position="16"/>
        <end position="36"/>
    </location>
</feature>
<dbReference type="InterPro" id="IPR042194">
    <property type="entry name" value="FHIPEP_1"/>
</dbReference>
<dbReference type="InterPro" id="IPR042193">
    <property type="entry name" value="FHIPEP_3"/>
</dbReference>
<sequence length="686" mass="73041">MTLADLLSRARELGRAGLAAPIVLLAVLGTMVVPLATPVLDLMFTVNITLSIAVLLAVVYVMRPLDFSAFPTVLLFATLLRLSLNVASTRVVLLHGHEGPHAAGQVIEAFGSFVIGGNYAVGLVVFIILTIVNFMVVTKGAERVSEVSARFVLDALPGRQMAIDADLNAGILTRDEAKARREEVRAEADFYGSMDGASKFVRGDAIAGILILLINIIGGLVIGPMSRGMSFGEALRVYTLLTIGDGLVAQVPALLLSTSVAVLVTRMSRQADMSKQVAGQLFNQPRVLAVTAGVLGLAGLIPGMPNLFFLLLAAACGGVAWLMAKRARAAAEQPAPQAAAAAAAEELSWEDVGGADVLGLEVGYRLIPLVDARQGGELMARIKGVRRKLTQDLGFLVPPVHIRDNLQLQPGAYRLLVHGVPVAEGQIHTDRELALNPGRVFGSVEGIPTKDPTFGLDAIWIDKGAREHAQSLGYTVVDCATVVATHLSQVVRMHAHELLGHDEAQALLDQLAKQAPKLVEDLVPKQLSLTVFVRVLQNLLAERVPIRNLRVIAEALAEHAAKSQDPVVLSGLVRVALGRQIVQEINGMQPELPVLTLAGPLEQVLQDSLKSGGAAIEPGLAERIHRALADQTRKLETQGQPAVLLVSPALRPLLARFTRQTIPGLHVLAFDEVPDSKQLRMVGAIS</sequence>
<evidence type="ECO:0000313" key="8">
    <source>
        <dbReference type="EMBL" id="MES0874591.1"/>
    </source>
</evidence>
<feature type="transmembrane region" description="Helical" evidence="7">
    <location>
        <begin position="237"/>
        <end position="264"/>
    </location>
</feature>
<feature type="transmembrane region" description="Helical" evidence="7">
    <location>
        <begin position="205"/>
        <end position="225"/>
    </location>
</feature>
<evidence type="ECO:0000256" key="4">
    <source>
        <dbReference type="ARBA" id="ARBA00022692"/>
    </source>
</evidence>
<keyword evidence="7" id="KW-0813">Transport</keyword>
<evidence type="ECO:0000256" key="1">
    <source>
        <dbReference type="ARBA" id="ARBA00004651"/>
    </source>
</evidence>
<dbReference type="NCBIfam" id="TIGR01398">
    <property type="entry name" value="FlhA"/>
    <property type="match status" value="1"/>
</dbReference>
<dbReference type="InterPro" id="IPR042196">
    <property type="entry name" value="FHIPEP_4"/>
</dbReference>
<protein>
    <recommendedName>
        <fullName evidence="7">Flagellar biosynthesis protein FlhA</fullName>
    </recommendedName>
</protein>
<dbReference type="InterPro" id="IPR001712">
    <property type="entry name" value="T3SS_FHIPEP"/>
</dbReference>
<evidence type="ECO:0000313" key="9">
    <source>
        <dbReference type="Proteomes" id="UP001465331"/>
    </source>
</evidence>
<evidence type="ECO:0000256" key="5">
    <source>
        <dbReference type="ARBA" id="ARBA00022989"/>
    </source>
</evidence>
<comment type="caution">
    <text evidence="8">The sequence shown here is derived from an EMBL/GenBank/DDBJ whole genome shotgun (WGS) entry which is preliminary data.</text>
</comment>
<keyword evidence="5 7" id="KW-1133">Transmembrane helix</keyword>
<dbReference type="Pfam" id="PF00771">
    <property type="entry name" value="FHIPEP"/>
    <property type="match status" value="1"/>
</dbReference>
<dbReference type="PANTHER" id="PTHR30161:SF1">
    <property type="entry name" value="FLAGELLAR BIOSYNTHESIS PROTEIN FLHA-RELATED"/>
    <property type="match status" value="1"/>
</dbReference>
<evidence type="ECO:0000256" key="6">
    <source>
        <dbReference type="ARBA" id="ARBA00023136"/>
    </source>
</evidence>
<dbReference type="PANTHER" id="PTHR30161">
    <property type="entry name" value="FLAGELLAR EXPORT PROTEIN, MEMBRANE FLHA SUBUNIT-RELATED"/>
    <property type="match status" value="1"/>
</dbReference>
<keyword evidence="7" id="KW-1006">Bacterial flagellum protein export</keyword>
<dbReference type="RefSeq" id="WP_352889840.1">
    <property type="nucleotide sequence ID" value="NZ_JBEPIJ010000012.1"/>
</dbReference>
<evidence type="ECO:0000256" key="7">
    <source>
        <dbReference type="RuleBase" id="RU364093"/>
    </source>
</evidence>
<keyword evidence="6 7" id="KW-0472">Membrane</keyword>
<comment type="similarity">
    <text evidence="2 7">Belongs to the FHIPEP (flagella/HR/invasion proteins export pore) family.</text>
</comment>
<accession>A0ABV2ACG1</accession>
<keyword evidence="8" id="KW-0282">Flagellum</keyword>
<feature type="transmembrane region" description="Helical" evidence="7">
    <location>
        <begin position="73"/>
        <end position="93"/>
    </location>
</feature>
<dbReference type="Gene3D" id="1.10.8.540">
    <property type="entry name" value="FHIPEP family, domain 3"/>
    <property type="match status" value="1"/>
</dbReference>
<comment type="function">
    <text evidence="7">Required for formation of the rod structure of the flagellar apparatus. Together with FliI and FliH, may constitute the export apparatus of flagellin.</text>
</comment>
<reference evidence="8 9" key="1">
    <citation type="submission" date="2024-06" db="EMBL/GenBank/DDBJ databases">
        <authorList>
            <person name="Li Z."/>
            <person name="Jiang Y."/>
        </authorList>
    </citation>
    <scope>NUCLEOTIDE SEQUENCE [LARGE SCALE GENOMIC DNA]</scope>
    <source>
        <strain evidence="8 9">HSW-8</strain>
    </source>
</reference>
<dbReference type="Gene3D" id="3.40.50.12790">
    <property type="entry name" value="FHIPEP family, domain 4"/>
    <property type="match status" value="1"/>
</dbReference>
<keyword evidence="4 7" id="KW-0812">Transmembrane</keyword>
<keyword evidence="8" id="KW-0969">Cilium</keyword>
<keyword evidence="8" id="KW-0966">Cell projection</keyword>
<comment type="subcellular location">
    <subcellularLocation>
        <location evidence="1 7">Cell membrane</location>
        <topology evidence="1 7">Multi-pass membrane protein</topology>
    </subcellularLocation>
</comment>
<name>A0ABV2ACG1_9GAMM</name>
<feature type="transmembrane region" description="Helical" evidence="7">
    <location>
        <begin position="42"/>
        <end position="61"/>
    </location>
</feature>
<feature type="transmembrane region" description="Helical" evidence="7">
    <location>
        <begin position="113"/>
        <end position="136"/>
    </location>
</feature>
<dbReference type="EMBL" id="JBEPIJ010000012">
    <property type="protein sequence ID" value="MES0874591.1"/>
    <property type="molecule type" value="Genomic_DNA"/>
</dbReference>
<dbReference type="PRINTS" id="PR00949">
    <property type="entry name" value="TYPE3IMAPROT"/>
</dbReference>
<dbReference type="InterPro" id="IPR006301">
    <property type="entry name" value="FlhA"/>
</dbReference>
<dbReference type="Proteomes" id="UP001465331">
    <property type="component" value="Unassembled WGS sequence"/>
</dbReference>
<proteinExistence type="inferred from homology"/>
<dbReference type="PIRSF" id="PIRSF005419">
    <property type="entry name" value="FlhA"/>
    <property type="match status" value="1"/>
</dbReference>
<keyword evidence="7" id="KW-1005">Bacterial flagellum biogenesis</keyword>
<evidence type="ECO:0000256" key="2">
    <source>
        <dbReference type="ARBA" id="ARBA00008835"/>
    </source>
</evidence>
<dbReference type="Gene3D" id="3.40.30.60">
    <property type="entry name" value="FHIPEP family, domain 1"/>
    <property type="match status" value="1"/>
</dbReference>
<keyword evidence="9" id="KW-1185">Reference proteome</keyword>
<keyword evidence="3 7" id="KW-1003">Cell membrane</keyword>
<gene>
    <name evidence="7 8" type="primary">flhA</name>
    <name evidence="8" type="ORF">ABSH63_11320</name>
</gene>
<evidence type="ECO:0000256" key="3">
    <source>
        <dbReference type="ARBA" id="ARBA00022475"/>
    </source>
</evidence>